<dbReference type="GO" id="GO:0051301">
    <property type="term" value="P:cell division"/>
    <property type="evidence" value="ECO:0007669"/>
    <property type="project" value="UniProtKB-KW"/>
</dbReference>
<dbReference type="PANTHER" id="PTHR10507:SF0">
    <property type="entry name" value="CELL DIVISION CONTROL PROTEIN 45 HOMOLOG"/>
    <property type="match status" value="1"/>
</dbReference>
<dbReference type="Proteomes" id="UP001165941">
    <property type="component" value="Unassembled WGS sequence"/>
</dbReference>
<organism evidence="6 7">
    <name type="scientific">Pontoporia blainvillei</name>
    <name type="common">Franciscana</name>
    <name type="synonym">Delphinus blainvillei</name>
    <dbReference type="NCBI Taxonomy" id="48723"/>
    <lineage>
        <taxon>Eukaryota</taxon>
        <taxon>Metazoa</taxon>
        <taxon>Chordata</taxon>
        <taxon>Craniata</taxon>
        <taxon>Vertebrata</taxon>
        <taxon>Euteleostomi</taxon>
        <taxon>Mammalia</taxon>
        <taxon>Eutheria</taxon>
        <taxon>Laurasiatheria</taxon>
        <taxon>Artiodactyla</taxon>
        <taxon>Whippomorpha</taxon>
        <taxon>Cetacea</taxon>
        <taxon>Odontoceti</taxon>
        <taxon>Pontoporiidae</taxon>
        <taxon>Pontoporia</taxon>
    </lineage>
</organism>
<comment type="caution">
    <text evidence="6">The sequence shown here is derived from an EMBL/GenBank/DDBJ whole genome shotgun (WGS) entry which is preliminary data.</text>
</comment>
<comment type="subcellular location">
    <subcellularLocation>
        <location evidence="1">Nucleus</location>
    </subcellularLocation>
</comment>
<keyword evidence="7" id="KW-1185">Reference proteome</keyword>
<proteinExistence type="inferred from homology"/>
<accession>A0ABX0S5M1</accession>
<dbReference type="Pfam" id="PF02724">
    <property type="entry name" value="CDC45"/>
    <property type="match status" value="2"/>
</dbReference>
<gene>
    <name evidence="6" type="ORF">BU61_8106</name>
</gene>
<keyword evidence="6" id="KW-0132">Cell division</keyword>
<dbReference type="InterPro" id="IPR003874">
    <property type="entry name" value="CDC45"/>
</dbReference>
<sequence length="256" mass="29235">MVMFDLAWMMSKDLSDMLWWAIVGLTDQWVQDKITQMKYVTDVGILQRHVSRHNHRHEDEEHALSVDCMRISFEYEYPHCSALRPWDERLWAEGPVGAAGVLDVGPAWLIHGFAMFRNITSKVEELQVPSGLTGYAGGDPRAGARVTMQPQLLDRGPSLRLALYQHWSLHDSLCNTCYTAARFKLWSLHGQKRLQEFLADVGMKDMRIQTFSIHFGFKHKFLASDVVFATMSLMESPEKDGSGTDNFIQALDSLSR</sequence>
<evidence type="ECO:0000256" key="2">
    <source>
        <dbReference type="ARBA" id="ARBA00010727"/>
    </source>
</evidence>
<keyword evidence="3" id="KW-0235">DNA replication</keyword>
<evidence type="ECO:0000256" key="4">
    <source>
        <dbReference type="ARBA" id="ARBA00023242"/>
    </source>
</evidence>
<evidence type="ECO:0000256" key="1">
    <source>
        <dbReference type="ARBA" id="ARBA00004123"/>
    </source>
</evidence>
<evidence type="ECO:0000313" key="6">
    <source>
        <dbReference type="EMBL" id="NIG60422.1"/>
    </source>
</evidence>
<evidence type="ECO:0000256" key="5">
    <source>
        <dbReference type="ARBA" id="ARBA00023306"/>
    </source>
</evidence>
<name>A0ABX0S5M1_PONBL</name>
<evidence type="ECO:0000313" key="7">
    <source>
        <dbReference type="Proteomes" id="UP001165941"/>
    </source>
</evidence>
<reference evidence="6" key="1">
    <citation type="submission" date="2018-05" db="EMBL/GenBank/DDBJ databases">
        <authorList>
            <person name="Pedro S.L.S."/>
            <person name="Freitas R.C."/>
            <person name="Barreto A.S."/>
            <person name="Lima A.O.S."/>
        </authorList>
    </citation>
    <scope>NUCLEOTIDE SEQUENCE</scope>
    <source>
        <strain evidence="6">BP203</strain>
        <tissue evidence="6">Muscle</tissue>
    </source>
</reference>
<protein>
    <submittedName>
        <fullName evidence="6">Cell division control protein 45 like protein</fullName>
    </submittedName>
</protein>
<comment type="similarity">
    <text evidence="2">Belongs to the CDC45 family.</text>
</comment>
<dbReference type="PANTHER" id="PTHR10507">
    <property type="entry name" value="CDC45-RELATED PROTEIN"/>
    <property type="match status" value="1"/>
</dbReference>
<keyword evidence="5" id="KW-0131">Cell cycle</keyword>
<dbReference type="EMBL" id="PGGH01182134">
    <property type="protein sequence ID" value="NIG60422.1"/>
    <property type="molecule type" value="Genomic_DNA"/>
</dbReference>
<keyword evidence="4" id="KW-0539">Nucleus</keyword>
<evidence type="ECO:0000256" key="3">
    <source>
        <dbReference type="ARBA" id="ARBA00022705"/>
    </source>
</evidence>